<evidence type="ECO:0000313" key="1">
    <source>
        <dbReference type="EMBL" id="KAH7926590.1"/>
    </source>
</evidence>
<proteinExistence type="predicted"/>
<protein>
    <submittedName>
        <fullName evidence="1">Profilin/allergen</fullName>
    </submittedName>
</protein>
<accession>A0ACB8BL78</accession>
<dbReference type="EMBL" id="MU266380">
    <property type="protein sequence ID" value="KAH7926590.1"/>
    <property type="molecule type" value="Genomic_DNA"/>
</dbReference>
<organism evidence="1 2">
    <name type="scientific">Leucogyrophana mollusca</name>
    <dbReference type="NCBI Taxonomy" id="85980"/>
    <lineage>
        <taxon>Eukaryota</taxon>
        <taxon>Fungi</taxon>
        <taxon>Dikarya</taxon>
        <taxon>Basidiomycota</taxon>
        <taxon>Agaricomycotina</taxon>
        <taxon>Agaricomycetes</taxon>
        <taxon>Agaricomycetidae</taxon>
        <taxon>Boletales</taxon>
        <taxon>Boletales incertae sedis</taxon>
        <taxon>Leucogyrophana</taxon>
    </lineage>
</organism>
<name>A0ACB8BL78_9AGAM</name>
<comment type="caution">
    <text evidence="1">The sequence shown here is derived from an EMBL/GenBank/DDBJ whole genome shotgun (WGS) entry which is preliminary data.</text>
</comment>
<keyword evidence="2" id="KW-1185">Reference proteome</keyword>
<evidence type="ECO:0000313" key="2">
    <source>
        <dbReference type="Proteomes" id="UP000790709"/>
    </source>
</evidence>
<gene>
    <name evidence="1" type="ORF">BV22DRAFT_1032727</name>
</gene>
<dbReference type="Proteomes" id="UP000790709">
    <property type="component" value="Unassembled WGS sequence"/>
</dbReference>
<reference evidence="1" key="1">
    <citation type="journal article" date="2021" name="New Phytol.">
        <title>Evolutionary innovations through gain and loss of genes in the ectomycorrhizal Boletales.</title>
        <authorList>
            <person name="Wu G."/>
            <person name="Miyauchi S."/>
            <person name="Morin E."/>
            <person name="Kuo A."/>
            <person name="Drula E."/>
            <person name="Varga T."/>
            <person name="Kohler A."/>
            <person name="Feng B."/>
            <person name="Cao Y."/>
            <person name="Lipzen A."/>
            <person name="Daum C."/>
            <person name="Hundley H."/>
            <person name="Pangilinan J."/>
            <person name="Johnson J."/>
            <person name="Barry K."/>
            <person name="LaButti K."/>
            <person name="Ng V."/>
            <person name="Ahrendt S."/>
            <person name="Min B."/>
            <person name="Choi I.G."/>
            <person name="Park H."/>
            <person name="Plett J.M."/>
            <person name="Magnuson J."/>
            <person name="Spatafora J.W."/>
            <person name="Nagy L.G."/>
            <person name="Henrissat B."/>
            <person name="Grigoriev I.V."/>
            <person name="Yang Z.L."/>
            <person name="Xu J."/>
            <person name="Martin F.M."/>
        </authorList>
    </citation>
    <scope>NUCLEOTIDE SEQUENCE</scope>
    <source>
        <strain evidence="1">KUC20120723A-06</strain>
    </source>
</reference>
<sequence>MSWKDFVDNLLGSNKVSKAAILGQKGGVWASSPGYSLSPQEQKAAIEAFNNPSGAQANGVRLANQKFFVLVANERSVYGKKQASGCVLVKTKQAVIVAEYDPPIQAGEATPVVEGLADYMIELKY</sequence>